<accession>A0ACB9JP13</accession>
<comment type="caution">
    <text evidence="1">The sequence shown here is derived from an EMBL/GenBank/DDBJ whole genome shotgun (WGS) entry which is preliminary data.</text>
</comment>
<dbReference type="EMBL" id="CM042020">
    <property type="protein sequence ID" value="KAI3821942.1"/>
    <property type="molecule type" value="Genomic_DNA"/>
</dbReference>
<gene>
    <name evidence="1" type="ORF">L1987_09518</name>
</gene>
<reference evidence="2" key="1">
    <citation type="journal article" date="2022" name="Mol. Ecol. Resour.">
        <title>The genomes of chicory, endive, great burdock and yacon provide insights into Asteraceae palaeo-polyploidization history and plant inulin production.</title>
        <authorList>
            <person name="Fan W."/>
            <person name="Wang S."/>
            <person name="Wang H."/>
            <person name="Wang A."/>
            <person name="Jiang F."/>
            <person name="Liu H."/>
            <person name="Zhao H."/>
            <person name="Xu D."/>
            <person name="Zhang Y."/>
        </authorList>
    </citation>
    <scope>NUCLEOTIDE SEQUENCE [LARGE SCALE GENOMIC DNA]</scope>
    <source>
        <strain evidence="2">cv. Yunnan</strain>
    </source>
</reference>
<organism evidence="1 2">
    <name type="scientific">Smallanthus sonchifolius</name>
    <dbReference type="NCBI Taxonomy" id="185202"/>
    <lineage>
        <taxon>Eukaryota</taxon>
        <taxon>Viridiplantae</taxon>
        <taxon>Streptophyta</taxon>
        <taxon>Embryophyta</taxon>
        <taxon>Tracheophyta</taxon>
        <taxon>Spermatophyta</taxon>
        <taxon>Magnoliopsida</taxon>
        <taxon>eudicotyledons</taxon>
        <taxon>Gunneridae</taxon>
        <taxon>Pentapetalae</taxon>
        <taxon>asterids</taxon>
        <taxon>campanulids</taxon>
        <taxon>Asterales</taxon>
        <taxon>Asteraceae</taxon>
        <taxon>Asteroideae</taxon>
        <taxon>Heliantheae alliance</taxon>
        <taxon>Millerieae</taxon>
        <taxon>Smallanthus</taxon>
    </lineage>
</organism>
<evidence type="ECO:0000313" key="1">
    <source>
        <dbReference type="EMBL" id="KAI3821942.1"/>
    </source>
</evidence>
<dbReference type="Proteomes" id="UP001056120">
    <property type="component" value="Linkage Group LG03"/>
</dbReference>
<proteinExistence type="predicted"/>
<evidence type="ECO:0000313" key="2">
    <source>
        <dbReference type="Proteomes" id="UP001056120"/>
    </source>
</evidence>
<reference evidence="1 2" key="2">
    <citation type="journal article" date="2022" name="Mol. Ecol. Resour.">
        <title>The genomes of chicory, endive, great burdock and yacon provide insights into Asteraceae paleo-polyploidization history and plant inulin production.</title>
        <authorList>
            <person name="Fan W."/>
            <person name="Wang S."/>
            <person name="Wang H."/>
            <person name="Wang A."/>
            <person name="Jiang F."/>
            <person name="Liu H."/>
            <person name="Zhao H."/>
            <person name="Xu D."/>
            <person name="Zhang Y."/>
        </authorList>
    </citation>
    <scope>NUCLEOTIDE SEQUENCE [LARGE SCALE GENOMIC DNA]</scope>
    <source>
        <strain evidence="2">cv. Yunnan</strain>
        <tissue evidence="1">Leaves</tissue>
    </source>
</reference>
<name>A0ACB9JP13_9ASTR</name>
<sequence length="91" mass="10174">MPFALRKLRKVLITSEAWSKCALGQIVSKGTFFHSRKYSIGVVLSLEVSILFPSTALSEPTVYEQLSWHNAIFSETGVGLFMYINKAESCL</sequence>
<keyword evidence="2" id="KW-1185">Reference proteome</keyword>
<protein>
    <submittedName>
        <fullName evidence="1">Uncharacterized protein</fullName>
    </submittedName>
</protein>